<proteinExistence type="predicted"/>
<feature type="compositionally biased region" description="Acidic residues" evidence="1">
    <location>
        <begin position="146"/>
        <end position="172"/>
    </location>
</feature>
<evidence type="ECO:0000313" key="2">
    <source>
        <dbReference type="EMBL" id="CAB4315199.1"/>
    </source>
</evidence>
<protein>
    <submittedName>
        <fullName evidence="2">Uncharacterized protein</fullName>
    </submittedName>
</protein>
<sequence length="187" mass="21140">MGPVSYGGAHALVGDGIGFPTSINFFAPRTLQADQDHAALIPVYLMSGQAGDLIGDVDRHLLLNYHQLKYELKVIAFDGDITGRFYVLFKMVREWSEKLPDGTQACLHNCIHRPLKEMTVEGIYLGKRCLTNDIDEPSPDQHEQLLDDDLEPKDDYPDPYDDEPDPVDGWFDDDQRVDHELSRLALI</sequence>
<evidence type="ECO:0000313" key="3">
    <source>
        <dbReference type="Proteomes" id="UP000507245"/>
    </source>
</evidence>
<accession>A0A6J5XNG9</accession>
<dbReference type="EMBL" id="CAEKKB010000006">
    <property type="protein sequence ID" value="CAB4315199.1"/>
    <property type="molecule type" value="Genomic_DNA"/>
</dbReference>
<dbReference type="AlphaFoldDB" id="A0A6J5XNG9"/>
<evidence type="ECO:0000256" key="1">
    <source>
        <dbReference type="SAM" id="MobiDB-lite"/>
    </source>
</evidence>
<gene>
    <name evidence="2" type="ORF">ORAREDHAP_LOCUS39806</name>
</gene>
<reference evidence="3" key="1">
    <citation type="journal article" date="2020" name="Genome Biol.">
        <title>Gamete binning: chromosome-level and haplotype-resolved genome assembly enabled by high-throughput single-cell sequencing of gamete genomes.</title>
        <authorList>
            <person name="Campoy J.A."/>
            <person name="Sun H."/>
            <person name="Goel M."/>
            <person name="Jiao W.-B."/>
            <person name="Folz-Donahue K."/>
            <person name="Wang N."/>
            <person name="Rubio M."/>
            <person name="Liu C."/>
            <person name="Kukat C."/>
            <person name="Ruiz D."/>
            <person name="Huettel B."/>
            <person name="Schneeberger K."/>
        </authorList>
    </citation>
    <scope>NUCLEOTIDE SEQUENCE [LARGE SCALE GENOMIC DNA]</scope>
    <source>
        <strain evidence="3">cv. Rojo Pasion</strain>
    </source>
</reference>
<feature type="region of interest" description="Disordered" evidence="1">
    <location>
        <begin position="136"/>
        <end position="172"/>
    </location>
</feature>
<keyword evidence="3" id="KW-1185">Reference proteome</keyword>
<organism evidence="2 3">
    <name type="scientific">Prunus armeniaca</name>
    <name type="common">Apricot</name>
    <name type="synonym">Armeniaca vulgaris</name>
    <dbReference type="NCBI Taxonomy" id="36596"/>
    <lineage>
        <taxon>Eukaryota</taxon>
        <taxon>Viridiplantae</taxon>
        <taxon>Streptophyta</taxon>
        <taxon>Embryophyta</taxon>
        <taxon>Tracheophyta</taxon>
        <taxon>Spermatophyta</taxon>
        <taxon>Magnoliopsida</taxon>
        <taxon>eudicotyledons</taxon>
        <taxon>Gunneridae</taxon>
        <taxon>Pentapetalae</taxon>
        <taxon>rosids</taxon>
        <taxon>fabids</taxon>
        <taxon>Rosales</taxon>
        <taxon>Rosaceae</taxon>
        <taxon>Amygdaloideae</taxon>
        <taxon>Amygdaleae</taxon>
        <taxon>Prunus</taxon>
    </lineage>
</organism>
<name>A0A6J5XNG9_PRUAR</name>
<dbReference type="Proteomes" id="UP000507245">
    <property type="component" value="Unassembled WGS sequence"/>
</dbReference>